<comment type="cofactor">
    <cofactor evidence="1">
        <name>FAD</name>
        <dbReference type="ChEBI" id="CHEBI:57692"/>
    </cofactor>
</comment>
<gene>
    <name evidence="12" type="ORF">BCR39DRAFT_536269</name>
</gene>
<dbReference type="InterPro" id="IPR027424">
    <property type="entry name" value="Glucose_Oxidase_domain_2"/>
</dbReference>
<sequence length="829" mass="87212">MLSTIALTLSLSIPFIPSIAAYSKPVRHVHNFHNPHASQFKREVTADTSNIADASFDFVIVGGGCAGLAIASRLSEWSNVTVLVIEAGGDGSDVEAQIDIPGYSYLHSLTGSAYDWAYNTVAQTDSGGGTKYWPRGKGLGGSGAINGLFWCRGAQSEYDAWATLNPGGEQTWNWEEVSKYINKAENFSQPNSSVQDYFGMVLDSSVHGSGGPIQAGFSEYIFDSVKNWIPAWVGLGFTAHDLADGNTRGVMITPSTLNMRNQSRSDSKAGYIDPLPPRSNLVILTGQQVTEVLFNGTKDASGNVMASGVKFQASSSATSYSVQANREVILAGGSIGSPQILQLSGIGPSSTLTGLGIDVVLDLPVGYNLQDHQSYSMYWSTPQGTLTWANLSYTNELGQEQLQIYDQSATGMWTYINEAVGYVSMSDISGGSSAAQSYQANVQSEMNTTVSDVTSWLDLPDSVATGLAAQYALQAEWLTTDVGQLEIILTMLGQGDNTLGIQVALQHPWSRGNILITSTSAFTAPAINPDYFGVGYDIDIMNYGSEFARKLAAAAPLSEVMLTETLPGATVTGDALGNYTKTNCGTEYHPIGTCSMLPKNSGGVVDTNLIVYGTNNLRVIDASIAPIHMSSHTMAIAYGIAEKGADIVKSRWMAVVAETNTTTNATVASTSTATASAGVATDTAVTGANDKNGASSSSDLSLGAKIGIGAGVGVGGLAVLAALLAFCLVRRKRKNEDAAAAANMQKLYRRPGGSGRGYSDGAYKEAAEGAYPLATLPTPAAPFSHGGHQRDRSVGSMDTLELYGAQPMRSESGYGLANYDRGGASSPYR</sequence>
<dbReference type="Pfam" id="PF00732">
    <property type="entry name" value="GMC_oxred_N"/>
    <property type="match status" value="1"/>
</dbReference>
<dbReference type="Gene3D" id="3.50.50.60">
    <property type="entry name" value="FAD/NAD(P)-binding domain"/>
    <property type="match status" value="1"/>
</dbReference>
<evidence type="ECO:0000313" key="13">
    <source>
        <dbReference type="Proteomes" id="UP000193986"/>
    </source>
</evidence>
<keyword evidence="8" id="KW-0472">Membrane</keyword>
<dbReference type="InParanoid" id="A0A1Y2AZV6"/>
<feature type="chain" id="PRO_5012960182" evidence="9">
    <location>
        <begin position="22"/>
        <end position="829"/>
    </location>
</feature>
<name>A0A1Y2AZV6_9TREE</name>
<accession>A0A1Y2AZV6</accession>
<dbReference type="AlphaFoldDB" id="A0A1Y2AZV6"/>
<dbReference type="EMBL" id="MCFC01000034">
    <property type="protein sequence ID" value="ORY28016.1"/>
    <property type="molecule type" value="Genomic_DNA"/>
</dbReference>
<feature type="transmembrane region" description="Helical" evidence="8">
    <location>
        <begin position="706"/>
        <end position="729"/>
    </location>
</feature>
<dbReference type="SUPFAM" id="SSF51905">
    <property type="entry name" value="FAD/NAD(P)-binding domain"/>
    <property type="match status" value="1"/>
</dbReference>
<evidence type="ECO:0000256" key="8">
    <source>
        <dbReference type="SAM" id="Phobius"/>
    </source>
</evidence>
<dbReference type="SUPFAM" id="SSF54373">
    <property type="entry name" value="FAD-linked reductases, C-terminal domain"/>
    <property type="match status" value="1"/>
</dbReference>
<keyword evidence="9" id="KW-0732">Signal</keyword>
<dbReference type="GO" id="GO:0050660">
    <property type="term" value="F:flavin adenine dinucleotide binding"/>
    <property type="evidence" value="ECO:0007669"/>
    <property type="project" value="InterPro"/>
</dbReference>
<comment type="similarity">
    <text evidence="2 6">Belongs to the GMC oxidoreductase family.</text>
</comment>
<dbReference type="GO" id="GO:0016614">
    <property type="term" value="F:oxidoreductase activity, acting on CH-OH group of donors"/>
    <property type="evidence" value="ECO:0007669"/>
    <property type="project" value="InterPro"/>
</dbReference>
<evidence type="ECO:0000256" key="5">
    <source>
        <dbReference type="ARBA" id="ARBA00023002"/>
    </source>
</evidence>
<evidence type="ECO:0000259" key="11">
    <source>
        <dbReference type="PROSITE" id="PS00624"/>
    </source>
</evidence>
<dbReference type="OrthoDB" id="269227at2759"/>
<dbReference type="PROSITE" id="PS00624">
    <property type="entry name" value="GMC_OXRED_2"/>
    <property type="match status" value="1"/>
</dbReference>
<evidence type="ECO:0000256" key="7">
    <source>
        <dbReference type="SAM" id="MobiDB-lite"/>
    </source>
</evidence>
<dbReference type="PROSITE" id="PS00623">
    <property type="entry name" value="GMC_OXRED_1"/>
    <property type="match status" value="1"/>
</dbReference>
<dbReference type="InterPro" id="IPR036188">
    <property type="entry name" value="FAD/NAD-bd_sf"/>
</dbReference>
<evidence type="ECO:0000256" key="4">
    <source>
        <dbReference type="ARBA" id="ARBA00022827"/>
    </source>
</evidence>
<keyword evidence="13" id="KW-1185">Reference proteome</keyword>
<organism evidence="12 13">
    <name type="scientific">Naematelia encephala</name>
    <dbReference type="NCBI Taxonomy" id="71784"/>
    <lineage>
        <taxon>Eukaryota</taxon>
        <taxon>Fungi</taxon>
        <taxon>Dikarya</taxon>
        <taxon>Basidiomycota</taxon>
        <taxon>Agaricomycotina</taxon>
        <taxon>Tremellomycetes</taxon>
        <taxon>Tremellales</taxon>
        <taxon>Naemateliaceae</taxon>
        <taxon>Naematelia</taxon>
    </lineage>
</organism>
<keyword evidence="8" id="KW-0812">Transmembrane</keyword>
<comment type="caution">
    <text evidence="12">The sequence shown here is derived from an EMBL/GenBank/DDBJ whole genome shotgun (WGS) entry which is preliminary data.</text>
</comment>
<dbReference type="Proteomes" id="UP000193986">
    <property type="component" value="Unassembled WGS sequence"/>
</dbReference>
<dbReference type="STRING" id="71784.A0A1Y2AZV6"/>
<protein>
    <submittedName>
        <fullName evidence="12">GMC oxidoreductase-domain-containing protein</fullName>
    </submittedName>
</protein>
<dbReference type="Gene3D" id="4.10.450.10">
    <property type="entry name" value="Glucose Oxidase, domain 2"/>
    <property type="match status" value="1"/>
</dbReference>
<evidence type="ECO:0000256" key="1">
    <source>
        <dbReference type="ARBA" id="ARBA00001974"/>
    </source>
</evidence>
<evidence type="ECO:0000256" key="6">
    <source>
        <dbReference type="RuleBase" id="RU003968"/>
    </source>
</evidence>
<reference evidence="12 13" key="1">
    <citation type="submission" date="2016-07" db="EMBL/GenBank/DDBJ databases">
        <title>Pervasive Adenine N6-methylation of Active Genes in Fungi.</title>
        <authorList>
            <consortium name="DOE Joint Genome Institute"/>
            <person name="Mondo S.J."/>
            <person name="Dannebaum R.O."/>
            <person name="Kuo R.C."/>
            <person name="Labutti K."/>
            <person name="Haridas S."/>
            <person name="Kuo A."/>
            <person name="Salamov A."/>
            <person name="Ahrendt S.R."/>
            <person name="Lipzen A."/>
            <person name="Sullivan W."/>
            <person name="Andreopoulos W.B."/>
            <person name="Clum A."/>
            <person name="Lindquist E."/>
            <person name="Daum C."/>
            <person name="Ramamoorthy G.K."/>
            <person name="Gryganskyi A."/>
            <person name="Culley D."/>
            <person name="Magnuson J.K."/>
            <person name="James T.Y."/>
            <person name="O'Malley M.A."/>
            <person name="Stajich J.E."/>
            <person name="Spatafora J.W."/>
            <person name="Visel A."/>
            <person name="Grigoriev I.V."/>
        </authorList>
    </citation>
    <scope>NUCLEOTIDE SEQUENCE [LARGE SCALE GENOMIC DNA]</scope>
    <source>
        <strain evidence="12 13">68-887.2</strain>
    </source>
</reference>
<feature type="region of interest" description="Disordered" evidence="7">
    <location>
        <begin position="778"/>
        <end position="802"/>
    </location>
</feature>
<keyword evidence="5" id="KW-0560">Oxidoreductase</keyword>
<keyword evidence="3 6" id="KW-0285">Flavoprotein</keyword>
<feature type="domain" description="Glucose-methanol-choline oxidoreductase N-terminal" evidence="10">
    <location>
        <begin position="136"/>
        <end position="159"/>
    </location>
</feature>
<evidence type="ECO:0000256" key="2">
    <source>
        <dbReference type="ARBA" id="ARBA00010790"/>
    </source>
</evidence>
<dbReference type="PANTHER" id="PTHR11552">
    <property type="entry name" value="GLUCOSE-METHANOL-CHOLINE GMC OXIDOREDUCTASE"/>
    <property type="match status" value="1"/>
</dbReference>
<feature type="region of interest" description="Disordered" evidence="7">
    <location>
        <begin position="810"/>
        <end position="829"/>
    </location>
</feature>
<dbReference type="Pfam" id="PF05199">
    <property type="entry name" value="GMC_oxred_C"/>
    <property type="match status" value="1"/>
</dbReference>
<proteinExistence type="inferred from homology"/>
<evidence type="ECO:0000256" key="3">
    <source>
        <dbReference type="ARBA" id="ARBA00022630"/>
    </source>
</evidence>
<dbReference type="Gene3D" id="3.30.560.10">
    <property type="entry name" value="Glucose Oxidase, domain 3"/>
    <property type="match status" value="1"/>
</dbReference>
<evidence type="ECO:0000313" key="12">
    <source>
        <dbReference type="EMBL" id="ORY28016.1"/>
    </source>
</evidence>
<evidence type="ECO:0000256" key="9">
    <source>
        <dbReference type="SAM" id="SignalP"/>
    </source>
</evidence>
<keyword evidence="4 6" id="KW-0274">FAD</keyword>
<evidence type="ECO:0000259" key="10">
    <source>
        <dbReference type="PROSITE" id="PS00623"/>
    </source>
</evidence>
<dbReference type="InterPro" id="IPR012132">
    <property type="entry name" value="GMC_OxRdtase"/>
</dbReference>
<dbReference type="PANTHER" id="PTHR11552:SF218">
    <property type="entry name" value="GLUCOSE-METHANOL-CHOLINE OXIDOREDUCTASE N-TERMINAL DOMAIN-CONTAINING PROTEIN"/>
    <property type="match status" value="1"/>
</dbReference>
<dbReference type="InterPro" id="IPR000172">
    <property type="entry name" value="GMC_OxRdtase_N"/>
</dbReference>
<feature type="signal peptide" evidence="9">
    <location>
        <begin position="1"/>
        <end position="21"/>
    </location>
</feature>
<feature type="domain" description="Glucose-methanol-choline oxidoreductase N-terminal" evidence="11">
    <location>
        <begin position="333"/>
        <end position="347"/>
    </location>
</feature>
<keyword evidence="8" id="KW-1133">Transmembrane helix</keyword>
<dbReference type="InterPro" id="IPR007867">
    <property type="entry name" value="GMC_OxRtase_C"/>
</dbReference>